<evidence type="ECO:0000259" key="1">
    <source>
        <dbReference type="PROSITE" id="PS51186"/>
    </source>
</evidence>
<dbReference type="RefSeq" id="WP_190075939.1">
    <property type="nucleotide sequence ID" value="NZ_BNBM01000030.1"/>
</dbReference>
<evidence type="ECO:0000313" key="2">
    <source>
        <dbReference type="EMBL" id="MER7379389.1"/>
    </source>
</evidence>
<dbReference type="Gene3D" id="3.40.630.30">
    <property type="match status" value="1"/>
</dbReference>
<protein>
    <submittedName>
        <fullName evidence="2">GNAT family N-acetyltransferase</fullName>
    </submittedName>
</protein>
<dbReference type="Pfam" id="PF13302">
    <property type="entry name" value="Acetyltransf_3"/>
    <property type="match status" value="1"/>
</dbReference>
<name>A0ABV1Y6D1_9ACTN</name>
<dbReference type="InterPro" id="IPR000182">
    <property type="entry name" value="GNAT_dom"/>
</dbReference>
<reference evidence="2 3" key="1">
    <citation type="submission" date="2024-06" db="EMBL/GenBank/DDBJ databases">
        <title>The Natural Products Discovery Center: Release of the First 8490 Sequenced Strains for Exploring Actinobacteria Biosynthetic Diversity.</title>
        <authorList>
            <person name="Kalkreuter E."/>
            <person name="Kautsar S.A."/>
            <person name="Yang D."/>
            <person name="Bader C.D."/>
            <person name="Teijaro C.N."/>
            <person name="Fluegel L."/>
            <person name="Davis C.M."/>
            <person name="Simpson J.R."/>
            <person name="Lauterbach L."/>
            <person name="Steele A.D."/>
            <person name="Gui C."/>
            <person name="Meng S."/>
            <person name="Li G."/>
            <person name="Viehrig K."/>
            <person name="Ye F."/>
            <person name="Su P."/>
            <person name="Kiefer A.F."/>
            <person name="Nichols A."/>
            <person name="Cepeda A.J."/>
            <person name="Yan W."/>
            <person name="Fan B."/>
            <person name="Jiang Y."/>
            <person name="Adhikari A."/>
            <person name="Zheng C.-J."/>
            <person name="Schuster L."/>
            <person name="Cowan T.M."/>
            <person name="Smanski M.J."/>
            <person name="Chevrette M.G."/>
            <person name="De Carvalho L.P.S."/>
            <person name="Shen B."/>
        </authorList>
    </citation>
    <scope>NUCLEOTIDE SEQUENCE [LARGE SCALE GENOMIC DNA]</scope>
    <source>
        <strain evidence="2 3">NPDC000155</strain>
    </source>
</reference>
<dbReference type="EMBL" id="JBEPFB010000032">
    <property type="protein sequence ID" value="MER7379389.1"/>
    <property type="molecule type" value="Genomic_DNA"/>
</dbReference>
<dbReference type="PANTHER" id="PTHR43441">
    <property type="entry name" value="RIBOSOMAL-PROTEIN-SERINE ACETYLTRANSFERASE"/>
    <property type="match status" value="1"/>
</dbReference>
<dbReference type="PROSITE" id="PS51186">
    <property type="entry name" value="GNAT"/>
    <property type="match status" value="1"/>
</dbReference>
<dbReference type="SUPFAM" id="SSF55729">
    <property type="entry name" value="Acyl-CoA N-acyltransferases (Nat)"/>
    <property type="match status" value="1"/>
</dbReference>
<organism evidence="2 3">
    <name type="scientific">Streptomyces lanatus</name>
    <dbReference type="NCBI Taxonomy" id="66900"/>
    <lineage>
        <taxon>Bacteria</taxon>
        <taxon>Bacillati</taxon>
        <taxon>Actinomycetota</taxon>
        <taxon>Actinomycetes</taxon>
        <taxon>Kitasatosporales</taxon>
        <taxon>Streptomycetaceae</taxon>
        <taxon>Streptomyces</taxon>
    </lineage>
</organism>
<accession>A0ABV1Y6D1</accession>
<sequence length="366" mass="40048">MRHMGGEHATDAVASCAAMLRTAADLDWEGAKAGRLDWSCHKTAFHIAEDLIAYAGQLAGRAQDDYVPFEITLDDGTDNQGIIHVIETTGVLFATTLRTTPPDVRAFHPYPFRSANREGFAAMGIAEVLLHTHDIAEGLGLTYEPPAVLPQFVLTTIFPHVKPGPDHWRTLLWATGRADLPGRPPVTEWRWNNNIVIPTDRLTLQGVTPAAATDLHTGGDGGFEWVDGGPFQGTRDAAGMVVKAYEDGTHRPEWGLFVLVRREDGRAIGGMGFHGVPDEEGHAEVGYDLTVAARGHGYAAEGLRALSDHSLTRDDVRLLVAAIHEDNLASQAVATRAGYIRASVEEERTAHEEQEMERTLRLYVRR</sequence>
<dbReference type="InterPro" id="IPR051908">
    <property type="entry name" value="Ribosomal_N-acetyltransferase"/>
</dbReference>
<feature type="domain" description="N-acetyltransferase" evidence="1">
    <location>
        <begin position="202"/>
        <end position="361"/>
    </location>
</feature>
<evidence type="ECO:0000313" key="3">
    <source>
        <dbReference type="Proteomes" id="UP001486207"/>
    </source>
</evidence>
<proteinExistence type="predicted"/>
<comment type="caution">
    <text evidence="2">The sequence shown here is derived from an EMBL/GenBank/DDBJ whole genome shotgun (WGS) entry which is preliminary data.</text>
</comment>
<keyword evidence="3" id="KW-1185">Reference proteome</keyword>
<dbReference type="Proteomes" id="UP001486207">
    <property type="component" value="Unassembled WGS sequence"/>
</dbReference>
<dbReference type="InterPro" id="IPR016181">
    <property type="entry name" value="Acyl_CoA_acyltransferase"/>
</dbReference>
<gene>
    <name evidence="2" type="ORF">ABT384_43080</name>
</gene>
<dbReference type="PANTHER" id="PTHR43441:SF6">
    <property type="entry name" value="N-ACETYLTRANSFERASE DOMAIN-CONTAINING PROTEIN"/>
    <property type="match status" value="1"/>
</dbReference>